<dbReference type="GeneID" id="28759613"/>
<dbReference type="GO" id="GO:0016787">
    <property type="term" value="F:hydrolase activity"/>
    <property type="evidence" value="ECO:0007669"/>
    <property type="project" value="UniProtKB-KW"/>
</dbReference>
<dbReference type="InterPro" id="IPR029058">
    <property type="entry name" value="AB_hydrolase_fold"/>
</dbReference>
<evidence type="ECO:0000313" key="1">
    <source>
        <dbReference type="EMBL" id="OAG09411.1"/>
    </source>
</evidence>
<keyword evidence="2" id="KW-1185">Reference proteome</keyword>
<dbReference type="SUPFAM" id="SSF53474">
    <property type="entry name" value="alpha/beta-Hydrolases"/>
    <property type="match status" value="1"/>
</dbReference>
<dbReference type="Gene3D" id="3.40.50.1820">
    <property type="entry name" value="alpha/beta hydrolase"/>
    <property type="match status" value="1"/>
</dbReference>
<sequence length="351" mass="38538">MAFHSYRDVSARREVLYVGGEYTTNIDGTPAQYMTGQIYVEKLTPSTESSKCPIVFIAGAGQTGTNWLHTPDGRPGWAHFFLGHGYTVYLTDQPSRGRSARHPSIGKMRALSTSVVESSFTAISSHNNWPQSKLHTQWPGIGKVGDPVFDAFYASQVPMRVDKLAAENENAKAYSALLDRIGEAYLITHSQAGPYGWRIGDARPQLVKGIVALEPRGPPCETSYPFPGQRIAFGIADGELEYDPPAGPNGEHLKTVKVPAKSANHDECTLQADPPKKLKNLSSIPVLVVTSEASFHALFDYNTVLYLEQAGVNVEHADLPAEGIRGNGHMFFMELNNMVIAERILTWLTKH</sequence>
<dbReference type="PANTHER" id="PTHR43194">
    <property type="entry name" value="HYDROLASE ALPHA/BETA FOLD FAMILY"/>
    <property type="match status" value="1"/>
</dbReference>
<evidence type="ECO:0000313" key="2">
    <source>
        <dbReference type="Proteomes" id="UP000077069"/>
    </source>
</evidence>
<proteinExistence type="predicted"/>
<dbReference type="STRING" id="1460663.A0A177CQB0"/>
<gene>
    <name evidence="1" type="ORF">CC84DRAFT_1137049</name>
</gene>
<dbReference type="AlphaFoldDB" id="A0A177CQB0"/>
<dbReference type="InParanoid" id="A0A177CQB0"/>
<dbReference type="OrthoDB" id="9978720at2759"/>
<protein>
    <submittedName>
        <fullName evidence="1">Alpha/beta-hydrolase</fullName>
    </submittedName>
</protein>
<dbReference type="EMBL" id="KV441549">
    <property type="protein sequence ID" value="OAG09411.1"/>
    <property type="molecule type" value="Genomic_DNA"/>
</dbReference>
<dbReference type="CDD" id="cd12809">
    <property type="entry name" value="Esterase_713_like-2"/>
    <property type="match status" value="1"/>
</dbReference>
<dbReference type="Proteomes" id="UP000077069">
    <property type="component" value="Unassembled WGS sequence"/>
</dbReference>
<accession>A0A177CQB0</accession>
<dbReference type="InterPro" id="IPR050228">
    <property type="entry name" value="Carboxylesterase_BioH"/>
</dbReference>
<dbReference type="PANTHER" id="PTHR43194:SF4">
    <property type="entry name" value="AB HYDROLASE-1 DOMAIN-CONTAINING PROTEIN"/>
    <property type="match status" value="1"/>
</dbReference>
<organism evidence="1 2">
    <name type="scientific">Paraphaeosphaeria sporulosa</name>
    <dbReference type="NCBI Taxonomy" id="1460663"/>
    <lineage>
        <taxon>Eukaryota</taxon>
        <taxon>Fungi</taxon>
        <taxon>Dikarya</taxon>
        <taxon>Ascomycota</taxon>
        <taxon>Pezizomycotina</taxon>
        <taxon>Dothideomycetes</taxon>
        <taxon>Pleosporomycetidae</taxon>
        <taxon>Pleosporales</taxon>
        <taxon>Massarineae</taxon>
        <taxon>Didymosphaeriaceae</taxon>
        <taxon>Paraphaeosphaeria</taxon>
    </lineage>
</organism>
<dbReference type="RefSeq" id="XP_018039776.1">
    <property type="nucleotide sequence ID" value="XM_018176127.1"/>
</dbReference>
<keyword evidence="1" id="KW-0378">Hydrolase</keyword>
<reference evidence="1 2" key="1">
    <citation type="submission" date="2016-05" db="EMBL/GenBank/DDBJ databases">
        <title>Comparative analysis of secretome profiles of manganese(II)-oxidizing ascomycete fungi.</title>
        <authorList>
            <consortium name="DOE Joint Genome Institute"/>
            <person name="Zeiner C.A."/>
            <person name="Purvine S.O."/>
            <person name="Zink E.M."/>
            <person name="Wu S."/>
            <person name="Pasa-Tolic L."/>
            <person name="Chaput D.L."/>
            <person name="Haridas S."/>
            <person name="Grigoriev I.V."/>
            <person name="Santelli C.M."/>
            <person name="Hansel C.M."/>
        </authorList>
    </citation>
    <scope>NUCLEOTIDE SEQUENCE [LARGE SCALE GENOMIC DNA]</scope>
    <source>
        <strain evidence="1 2">AP3s5-JAC2a</strain>
    </source>
</reference>
<name>A0A177CQB0_9PLEO</name>